<evidence type="ECO:0000259" key="7">
    <source>
        <dbReference type="PROSITE" id="PS51294"/>
    </source>
</evidence>
<sequence>MSSEVFQPLVAVADSYISEASPKIAPDVMEHLKKVMRSFIYGEMTQEEAKNEFMSAISVTRPIERIAAILNVSATPISPNDAPNSPMSMLGGARKKTHPWSEYEDQRLLAAIHKYGLDNWAPVSVFVGNRRTRAQCSQRWFRGLDPRISKVLWTAEEERKLLQLIERYGDRAWTKISAELGNRSDAQCRYHYRQMMKENNDGPQGPIERSQISSVMSAPTGALKAEMNSIMPHHAMLISLSPSSMNREKLPPITSILSAINQPEEHMKGMRAFESMLRPMRETVNSQ</sequence>
<evidence type="ECO:0000256" key="2">
    <source>
        <dbReference type="ARBA" id="ARBA00023125"/>
    </source>
</evidence>
<keyword evidence="3" id="KW-0804">Transcription</keyword>
<organism evidence="8 9">
    <name type="scientific">Tritrichomonas musculus</name>
    <dbReference type="NCBI Taxonomy" id="1915356"/>
    <lineage>
        <taxon>Eukaryota</taxon>
        <taxon>Metamonada</taxon>
        <taxon>Parabasalia</taxon>
        <taxon>Tritrichomonadida</taxon>
        <taxon>Tritrichomonadidae</taxon>
        <taxon>Tritrichomonas</taxon>
    </lineage>
</organism>
<evidence type="ECO:0000256" key="3">
    <source>
        <dbReference type="ARBA" id="ARBA00023163"/>
    </source>
</evidence>
<evidence type="ECO:0000256" key="1">
    <source>
        <dbReference type="ARBA" id="ARBA00023015"/>
    </source>
</evidence>
<feature type="domain" description="HTH myb-type" evidence="7">
    <location>
        <begin position="145"/>
        <end position="200"/>
    </location>
</feature>
<keyword evidence="1" id="KW-0805">Transcription regulation</keyword>
<proteinExistence type="predicted"/>
<gene>
    <name evidence="8" type="ORF">M9Y10_002575</name>
</gene>
<dbReference type="Pfam" id="PF00249">
    <property type="entry name" value="Myb_DNA-binding"/>
    <property type="match status" value="2"/>
</dbReference>
<feature type="domain" description="Myb-like" evidence="5">
    <location>
        <begin position="92"/>
        <end position="144"/>
    </location>
</feature>
<dbReference type="SMART" id="SM00717">
    <property type="entry name" value="SANT"/>
    <property type="match status" value="2"/>
</dbReference>
<evidence type="ECO:0000313" key="8">
    <source>
        <dbReference type="EMBL" id="KAK8900252.1"/>
    </source>
</evidence>
<dbReference type="InterPro" id="IPR009057">
    <property type="entry name" value="Homeodomain-like_sf"/>
</dbReference>
<keyword evidence="4" id="KW-0539">Nucleus</keyword>
<keyword evidence="2" id="KW-0238">DNA-binding</keyword>
<evidence type="ECO:0000259" key="6">
    <source>
        <dbReference type="PROSITE" id="PS51293"/>
    </source>
</evidence>
<dbReference type="InterPro" id="IPR017884">
    <property type="entry name" value="SANT_dom"/>
</dbReference>
<accession>A0ABR2LAJ1</accession>
<protein>
    <recommendedName>
        <fullName evidence="10">Myb-like DNA-binding domain containing protein</fullName>
    </recommendedName>
</protein>
<evidence type="ECO:0000259" key="5">
    <source>
        <dbReference type="PROSITE" id="PS50090"/>
    </source>
</evidence>
<feature type="domain" description="SANT" evidence="6">
    <location>
        <begin position="153"/>
        <end position="200"/>
    </location>
</feature>
<evidence type="ECO:0000313" key="9">
    <source>
        <dbReference type="Proteomes" id="UP001470230"/>
    </source>
</evidence>
<dbReference type="PROSITE" id="PS51293">
    <property type="entry name" value="SANT"/>
    <property type="match status" value="1"/>
</dbReference>
<feature type="domain" description="HTH myb-type" evidence="7">
    <location>
        <begin position="92"/>
        <end position="140"/>
    </location>
</feature>
<comment type="caution">
    <text evidence="8">The sequence shown here is derived from an EMBL/GenBank/DDBJ whole genome shotgun (WGS) entry which is preliminary data.</text>
</comment>
<dbReference type="PROSITE" id="PS51294">
    <property type="entry name" value="HTH_MYB"/>
    <property type="match status" value="2"/>
</dbReference>
<dbReference type="CDD" id="cd00167">
    <property type="entry name" value="SANT"/>
    <property type="match status" value="2"/>
</dbReference>
<dbReference type="InterPro" id="IPR051575">
    <property type="entry name" value="Myb-like_DNA-bd"/>
</dbReference>
<dbReference type="PANTHER" id="PTHR46621">
    <property type="entry name" value="SNRNA-ACTIVATING PROTEIN COMPLEX SUBUNIT 4"/>
    <property type="match status" value="1"/>
</dbReference>
<dbReference type="PANTHER" id="PTHR46621:SF1">
    <property type="entry name" value="SNRNA-ACTIVATING PROTEIN COMPLEX SUBUNIT 4"/>
    <property type="match status" value="1"/>
</dbReference>
<reference evidence="8 9" key="1">
    <citation type="submission" date="2024-04" db="EMBL/GenBank/DDBJ databases">
        <title>Tritrichomonas musculus Genome.</title>
        <authorList>
            <person name="Alves-Ferreira E."/>
            <person name="Grigg M."/>
            <person name="Lorenzi H."/>
            <person name="Galac M."/>
        </authorList>
    </citation>
    <scope>NUCLEOTIDE SEQUENCE [LARGE SCALE GENOMIC DNA]</scope>
    <source>
        <strain evidence="8 9">EAF2021</strain>
    </source>
</reference>
<dbReference type="Gene3D" id="1.10.10.60">
    <property type="entry name" value="Homeodomain-like"/>
    <property type="match status" value="2"/>
</dbReference>
<dbReference type="EMBL" id="JAPFFF010000001">
    <property type="protein sequence ID" value="KAK8900252.1"/>
    <property type="molecule type" value="Genomic_DNA"/>
</dbReference>
<dbReference type="SUPFAM" id="SSF46689">
    <property type="entry name" value="Homeodomain-like"/>
    <property type="match status" value="2"/>
</dbReference>
<feature type="domain" description="Myb-like" evidence="5">
    <location>
        <begin position="145"/>
        <end position="196"/>
    </location>
</feature>
<dbReference type="InterPro" id="IPR017930">
    <property type="entry name" value="Myb_dom"/>
</dbReference>
<evidence type="ECO:0008006" key="10">
    <source>
        <dbReference type="Google" id="ProtNLM"/>
    </source>
</evidence>
<name>A0ABR2LAJ1_9EUKA</name>
<dbReference type="Proteomes" id="UP001470230">
    <property type="component" value="Unassembled WGS sequence"/>
</dbReference>
<dbReference type="PROSITE" id="PS50090">
    <property type="entry name" value="MYB_LIKE"/>
    <property type="match status" value="2"/>
</dbReference>
<evidence type="ECO:0000256" key="4">
    <source>
        <dbReference type="ARBA" id="ARBA00023242"/>
    </source>
</evidence>
<keyword evidence="9" id="KW-1185">Reference proteome</keyword>
<dbReference type="InterPro" id="IPR001005">
    <property type="entry name" value="SANT/Myb"/>
</dbReference>